<dbReference type="EMBL" id="BAAAVA010000035">
    <property type="protein sequence ID" value="GAA2929038.1"/>
    <property type="molecule type" value="Genomic_DNA"/>
</dbReference>
<dbReference type="Gene3D" id="3.10.400.10">
    <property type="entry name" value="Sulfate adenylyltransferase"/>
    <property type="match status" value="1"/>
</dbReference>
<dbReference type="Pfam" id="PF04266">
    <property type="entry name" value="ASCH"/>
    <property type="match status" value="1"/>
</dbReference>
<evidence type="ECO:0000259" key="1">
    <source>
        <dbReference type="SMART" id="SM01022"/>
    </source>
</evidence>
<sequence>MTSDPTSLAADVAELPKAEFAFPGPLRDRLVAAVLDGSKTATTGLVAEYEREGEPLPAVGDRSVLVDSEDRPVAVLEVTGVRVVPLARVDTAHAVDEGEGYAGVAEWRAGHERFWGSAEMRAALGDADFAVDDTTPVVLERFRVVADLRGAVWASAPLA</sequence>
<reference evidence="3" key="1">
    <citation type="journal article" date="2019" name="Int. J. Syst. Evol. Microbiol.">
        <title>The Global Catalogue of Microorganisms (GCM) 10K type strain sequencing project: providing services to taxonomists for standard genome sequencing and annotation.</title>
        <authorList>
            <consortium name="The Broad Institute Genomics Platform"/>
            <consortium name="The Broad Institute Genome Sequencing Center for Infectious Disease"/>
            <person name="Wu L."/>
            <person name="Ma J."/>
        </authorList>
    </citation>
    <scope>NUCLEOTIDE SEQUENCE [LARGE SCALE GENOMIC DNA]</scope>
    <source>
        <strain evidence="3">JCM 9650</strain>
    </source>
</reference>
<keyword evidence="3" id="KW-1185">Reference proteome</keyword>
<dbReference type="InterPro" id="IPR015947">
    <property type="entry name" value="PUA-like_sf"/>
</dbReference>
<dbReference type="SUPFAM" id="SSF88697">
    <property type="entry name" value="PUA domain-like"/>
    <property type="match status" value="1"/>
</dbReference>
<dbReference type="SMART" id="SM01022">
    <property type="entry name" value="ASCH"/>
    <property type="match status" value="1"/>
</dbReference>
<proteinExistence type="predicted"/>
<evidence type="ECO:0000313" key="2">
    <source>
        <dbReference type="EMBL" id="GAA2929038.1"/>
    </source>
</evidence>
<dbReference type="PANTHER" id="PTHR39203">
    <property type="entry name" value="CYTOPLASMIC PROTEIN-RELATED"/>
    <property type="match status" value="1"/>
</dbReference>
<feature type="domain" description="ASCH" evidence="1">
    <location>
        <begin position="20"/>
        <end position="146"/>
    </location>
</feature>
<dbReference type="CDD" id="cd06553">
    <property type="entry name" value="ASCH_Ef3133_like"/>
    <property type="match status" value="1"/>
</dbReference>
<dbReference type="RefSeq" id="WP_189363759.1">
    <property type="nucleotide sequence ID" value="NZ_BAAAVA010000035.1"/>
</dbReference>
<accession>A0ABP6JCP7</accession>
<gene>
    <name evidence="2" type="ORF">GCM10010478_32350</name>
</gene>
<name>A0ABP6JCP7_9ACTN</name>
<dbReference type="PIRSF" id="PIRSF021320">
    <property type="entry name" value="DUF984"/>
    <property type="match status" value="1"/>
</dbReference>
<dbReference type="InterPro" id="IPR007374">
    <property type="entry name" value="ASCH_domain"/>
</dbReference>
<evidence type="ECO:0000313" key="3">
    <source>
        <dbReference type="Proteomes" id="UP001501423"/>
    </source>
</evidence>
<dbReference type="Proteomes" id="UP001501423">
    <property type="component" value="Unassembled WGS sequence"/>
</dbReference>
<organism evidence="2 3">
    <name type="scientific">Streptomyces erythrogriseus</name>
    <dbReference type="NCBI Taxonomy" id="284027"/>
    <lineage>
        <taxon>Bacteria</taxon>
        <taxon>Bacillati</taxon>
        <taxon>Actinomycetota</taxon>
        <taxon>Actinomycetes</taxon>
        <taxon>Kitasatosporales</taxon>
        <taxon>Streptomycetaceae</taxon>
        <taxon>Streptomyces</taxon>
        <taxon>Streptomyces griseoincarnatus group</taxon>
    </lineage>
</organism>
<comment type="caution">
    <text evidence="2">The sequence shown here is derived from an EMBL/GenBank/DDBJ whole genome shotgun (WGS) entry which is preliminary data.</text>
</comment>
<protein>
    <recommendedName>
        <fullName evidence="1">ASCH domain-containing protein</fullName>
    </recommendedName>
</protein>
<dbReference type="PANTHER" id="PTHR39203:SF1">
    <property type="entry name" value="CYTOPLASMIC PROTEIN"/>
    <property type="match status" value="1"/>
</dbReference>
<dbReference type="InterPro" id="IPR009326">
    <property type="entry name" value="DUF984"/>
</dbReference>